<evidence type="ECO:0000313" key="3">
    <source>
        <dbReference type="Proteomes" id="UP001311232"/>
    </source>
</evidence>
<accession>A0AAV9RHU1</accession>
<keyword evidence="3" id="KW-1185">Reference proteome</keyword>
<protein>
    <submittedName>
        <fullName evidence="2">Uncharacterized protein</fullName>
    </submittedName>
</protein>
<organism evidence="2 3">
    <name type="scientific">Crenichthys baileyi</name>
    <name type="common">White River springfish</name>
    <dbReference type="NCBI Taxonomy" id="28760"/>
    <lineage>
        <taxon>Eukaryota</taxon>
        <taxon>Metazoa</taxon>
        <taxon>Chordata</taxon>
        <taxon>Craniata</taxon>
        <taxon>Vertebrata</taxon>
        <taxon>Euteleostomi</taxon>
        <taxon>Actinopterygii</taxon>
        <taxon>Neopterygii</taxon>
        <taxon>Teleostei</taxon>
        <taxon>Neoteleostei</taxon>
        <taxon>Acanthomorphata</taxon>
        <taxon>Ovalentaria</taxon>
        <taxon>Atherinomorphae</taxon>
        <taxon>Cyprinodontiformes</taxon>
        <taxon>Goodeidae</taxon>
        <taxon>Crenichthys</taxon>
    </lineage>
</organism>
<comment type="caution">
    <text evidence="2">The sequence shown here is derived from an EMBL/GenBank/DDBJ whole genome shotgun (WGS) entry which is preliminary data.</text>
</comment>
<dbReference type="EMBL" id="JAHHUM010001804">
    <property type="protein sequence ID" value="KAK5608506.1"/>
    <property type="molecule type" value="Genomic_DNA"/>
</dbReference>
<proteinExistence type="predicted"/>
<feature type="region of interest" description="Disordered" evidence="1">
    <location>
        <begin position="50"/>
        <end position="72"/>
    </location>
</feature>
<evidence type="ECO:0000313" key="2">
    <source>
        <dbReference type="EMBL" id="KAK5608506.1"/>
    </source>
</evidence>
<feature type="compositionally biased region" description="Polar residues" evidence="1">
    <location>
        <begin position="55"/>
        <end position="72"/>
    </location>
</feature>
<name>A0AAV9RHU1_9TELE</name>
<dbReference type="AlphaFoldDB" id="A0AAV9RHU1"/>
<evidence type="ECO:0000256" key="1">
    <source>
        <dbReference type="SAM" id="MobiDB-lite"/>
    </source>
</evidence>
<dbReference type="Proteomes" id="UP001311232">
    <property type="component" value="Unassembled WGS sequence"/>
</dbReference>
<reference evidence="2 3" key="1">
    <citation type="submission" date="2021-06" db="EMBL/GenBank/DDBJ databases">
        <authorList>
            <person name="Palmer J.M."/>
        </authorList>
    </citation>
    <scope>NUCLEOTIDE SEQUENCE [LARGE SCALE GENOMIC DNA]</scope>
    <source>
        <strain evidence="2 3">MEX-2019</strain>
        <tissue evidence="2">Muscle</tissue>
    </source>
</reference>
<sequence>MFVTQQTDLLGVTKSYRGQKHMLKTDTGECVCTPPPVDPNVLLRPICPKEHTGQETHSGAEMSNFQKSFSDL</sequence>
<gene>
    <name evidence="2" type="ORF">CRENBAI_024392</name>
</gene>